<dbReference type="PANTHER" id="PTHR31636">
    <property type="entry name" value="OSJNBA0084A10.13 PROTEIN-RELATED"/>
    <property type="match status" value="1"/>
</dbReference>
<reference evidence="4 5" key="1">
    <citation type="submission" date="2021-05" db="EMBL/GenBank/DDBJ databases">
        <title>Genome Assembly of Synthetic Allotetraploid Brassica napus Reveals Homoeologous Exchanges between Subgenomes.</title>
        <authorList>
            <person name="Davis J.T."/>
        </authorList>
    </citation>
    <scope>NUCLEOTIDE SEQUENCE [LARGE SCALE GENOMIC DNA]</scope>
    <source>
        <strain evidence="5">cv. Da-Ae</strain>
        <tissue evidence="4">Seedling</tissue>
    </source>
</reference>
<comment type="caution">
    <text evidence="3">Lacks conserved residue(s) required for the propagation of feature annotation.</text>
</comment>
<keyword evidence="2" id="KW-0804">Transcription</keyword>
<name>A0ABQ7YUY4_BRANA</name>
<comment type="caution">
    <text evidence="4">The sequence shown here is derived from an EMBL/GenBank/DDBJ whole genome shotgun (WGS) entry which is preliminary data.</text>
</comment>
<dbReference type="PROSITE" id="PS50985">
    <property type="entry name" value="GRAS"/>
    <property type="match status" value="1"/>
</dbReference>
<dbReference type="Pfam" id="PF03134">
    <property type="entry name" value="TB2_DP1_HVA22"/>
    <property type="match status" value="1"/>
</dbReference>
<dbReference type="InterPro" id="IPR005202">
    <property type="entry name" value="TF_GRAS"/>
</dbReference>
<comment type="similarity">
    <text evidence="3">Belongs to the GRAS family.</text>
</comment>
<proteinExistence type="inferred from homology"/>
<dbReference type="InterPro" id="IPR004345">
    <property type="entry name" value="TB2_DP1_HVA22"/>
</dbReference>
<evidence type="ECO:0000313" key="5">
    <source>
        <dbReference type="Proteomes" id="UP000824890"/>
    </source>
</evidence>
<feature type="short sequence motif" description="VHIID" evidence="3">
    <location>
        <begin position="180"/>
        <end position="184"/>
    </location>
</feature>
<dbReference type="Pfam" id="PF03514">
    <property type="entry name" value="GRAS"/>
    <property type="match status" value="1"/>
</dbReference>
<keyword evidence="5" id="KW-1185">Reference proteome</keyword>
<evidence type="ECO:0000256" key="1">
    <source>
        <dbReference type="ARBA" id="ARBA00023015"/>
    </source>
</evidence>
<gene>
    <name evidence="4" type="ORF">HID58_078769</name>
</gene>
<feature type="region of interest" description="SAW" evidence="3">
    <location>
        <begin position="361"/>
        <end position="433"/>
    </location>
</feature>
<organism evidence="4 5">
    <name type="scientific">Brassica napus</name>
    <name type="common">Rape</name>
    <dbReference type="NCBI Taxonomy" id="3708"/>
    <lineage>
        <taxon>Eukaryota</taxon>
        <taxon>Viridiplantae</taxon>
        <taxon>Streptophyta</taxon>
        <taxon>Embryophyta</taxon>
        <taxon>Tracheophyta</taxon>
        <taxon>Spermatophyta</taxon>
        <taxon>Magnoliopsida</taxon>
        <taxon>eudicotyledons</taxon>
        <taxon>Gunneridae</taxon>
        <taxon>Pentapetalae</taxon>
        <taxon>rosids</taxon>
        <taxon>malvids</taxon>
        <taxon>Brassicales</taxon>
        <taxon>Brassicaceae</taxon>
        <taxon>Brassiceae</taxon>
        <taxon>Brassica</taxon>
    </lineage>
</organism>
<accession>A0ABQ7YUY4</accession>
<dbReference type="EMBL" id="JAGKQM010000017">
    <property type="protein sequence ID" value="KAH0871747.1"/>
    <property type="molecule type" value="Genomic_DNA"/>
</dbReference>
<evidence type="ECO:0000256" key="3">
    <source>
        <dbReference type="PROSITE-ProRule" id="PRU01191"/>
    </source>
</evidence>
<feature type="region of interest" description="Leucine repeat II (LRII)" evidence="3">
    <location>
        <begin position="226"/>
        <end position="258"/>
    </location>
</feature>
<sequence length="690" mass="77184">MDEHAMRSMDWDSIMKELEVDDDSAPYQLQPSSFNLPVFPDIDSSDVYPGPNQITGYGFNSLDSVDNGGFDYIEDLIRVVDCIESDELHLAHVVLSQLNQRLQTSAGRPLQRAAFYFKEALGSLLTGTNRNQLFSWSDIVQKIRAIKEFSGISPIPLFSHFTANQAILDSLSSQSSSPFVHVVDFEIGFGGQYASLMREIAEKSANGGFLRVTAVVAEDCAVETRLVKENLTQFAAEMKIRFQIEFVLMKTFEILSFKAIRFVDGERTVVLISPAIFRRVIGIAEFVNNLGRVSPNVVVFVDSEGCTETAGSGSFRREFVSAFEFYTMVLESLDAAAPPGDLVKKIVETFLLRPKISAAVETAANRRSAGQMTWREMLCAAGMRPVQLSQFADFQAECLLEKAQVRGFHVAKRQGELVLCWHGRALVATNNIVKTLVKLESSNQFVNLLHIFQSMALIGSGLASEVGLRVLLSPLGSNIVLRTACCSVGIGLPVYSTFKAIENRDQNEQHKWLTYWAAYGSFSLVEVFTDKLISWFPLYYHVKFAFLVWLQLPTVDGAKQIYNNHLRPFLTRHQVRLDGLVNGVYEQMVKVIRSHQGEIRFVRSMIIRILGSEFGDFGDFFENDALSFGEVKQLHSVLNDTWLCSEIPRLYLACMHAGHSGAHGNTPTITPSTTYQIFTHSHSSDFNICI</sequence>
<protein>
    <submittedName>
        <fullName evidence="4">Uncharacterized protein</fullName>
    </submittedName>
</protein>
<dbReference type="Proteomes" id="UP000824890">
    <property type="component" value="Unassembled WGS sequence"/>
</dbReference>
<evidence type="ECO:0000313" key="4">
    <source>
        <dbReference type="EMBL" id="KAH0871747.1"/>
    </source>
</evidence>
<evidence type="ECO:0000256" key="2">
    <source>
        <dbReference type="ARBA" id="ARBA00023163"/>
    </source>
</evidence>
<keyword evidence="1" id="KW-0805">Transcription regulation</keyword>